<dbReference type="SFLD" id="SFLDG01136">
    <property type="entry name" value="C1.6:_Phosphoserine_Phosphatas"/>
    <property type="match status" value="1"/>
</dbReference>
<dbReference type="InterPro" id="IPR050793">
    <property type="entry name" value="CMP-NeuNAc_synthase"/>
</dbReference>
<protein>
    <submittedName>
        <fullName evidence="7">KdsC family phosphatase</fullName>
    </submittedName>
</protein>
<reference evidence="8" key="1">
    <citation type="journal article" date="2019" name="Int. J. Syst. Evol. Microbiol.">
        <title>The Global Catalogue of Microorganisms (GCM) 10K type strain sequencing project: providing services to taxonomists for standard genome sequencing and annotation.</title>
        <authorList>
            <consortium name="The Broad Institute Genomics Platform"/>
            <consortium name="The Broad Institute Genome Sequencing Center for Infectious Disease"/>
            <person name="Wu L."/>
            <person name="Ma J."/>
        </authorList>
    </citation>
    <scope>NUCLEOTIDE SEQUENCE [LARGE SCALE GENOMIC DNA]</scope>
    <source>
        <strain evidence="8">KCTC 22671</strain>
    </source>
</reference>
<dbReference type="SFLD" id="SFLDS00003">
    <property type="entry name" value="Haloacid_Dehalogenase"/>
    <property type="match status" value="1"/>
</dbReference>
<proteinExistence type="inferred from homology"/>
<dbReference type="PIRSF" id="PIRSF006118">
    <property type="entry name" value="KDO8-P_Ptase"/>
    <property type="match status" value="1"/>
</dbReference>
<keyword evidence="5" id="KW-0378">Hydrolase</keyword>
<dbReference type="NCBIfam" id="TIGR01670">
    <property type="entry name" value="KdsC-phosphatas"/>
    <property type="match status" value="1"/>
</dbReference>
<keyword evidence="8" id="KW-1185">Reference proteome</keyword>
<dbReference type="CDD" id="cd01630">
    <property type="entry name" value="HAD_KDO-like"/>
    <property type="match status" value="1"/>
</dbReference>
<evidence type="ECO:0000313" key="8">
    <source>
        <dbReference type="Proteomes" id="UP001597534"/>
    </source>
</evidence>
<comment type="caution">
    <text evidence="7">The sequence shown here is derived from an EMBL/GenBank/DDBJ whole genome shotgun (WGS) entry which is preliminary data.</text>
</comment>
<dbReference type="Pfam" id="PF08282">
    <property type="entry name" value="Hydrolase_3"/>
    <property type="match status" value="1"/>
</dbReference>
<evidence type="ECO:0000256" key="5">
    <source>
        <dbReference type="ARBA" id="ARBA00022801"/>
    </source>
</evidence>
<dbReference type="PANTHER" id="PTHR21485:SF3">
    <property type="entry name" value="N-ACYLNEURAMINATE CYTIDYLYLTRANSFERASE"/>
    <property type="match status" value="1"/>
</dbReference>
<evidence type="ECO:0000256" key="1">
    <source>
        <dbReference type="ARBA" id="ARBA00001946"/>
    </source>
</evidence>
<dbReference type="InterPro" id="IPR036412">
    <property type="entry name" value="HAD-like_sf"/>
</dbReference>
<comment type="subunit">
    <text evidence="3">Homotetramer.</text>
</comment>
<evidence type="ECO:0000256" key="6">
    <source>
        <dbReference type="ARBA" id="ARBA00022842"/>
    </source>
</evidence>
<keyword evidence="6" id="KW-0460">Magnesium</keyword>
<evidence type="ECO:0000256" key="3">
    <source>
        <dbReference type="ARBA" id="ARBA00011881"/>
    </source>
</evidence>
<evidence type="ECO:0000256" key="2">
    <source>
        <dbReference type="ARBA" id="ARBA00005893"/>
    </source>
</evidence>
<dbReference type="EMBL" id="JBHUPC010000010">
    <property type="protein sequence ID" value="MFD2891016.1"/>
    <property type="molecule type" value="Genomic_DNA"/>
</dbReference>
<dbReference type="RefSeq" id="WP_379810545.1">
    <property type="nucleotide sequence ID" value="NZ_JBHUPC010000010.1"/>
</dbReference>
<accession>A0ABW5YJ23</accession>
<dbReference type="InterPro" id="IPR010023">
    <property type="entry name" value="KdsC_fam"/>
</dbReference>
<comment type="similarity">
    <text evidence="2">Belongs to the KdsC family.</text>
</comment>
<organism evidence="7 8">
    <name type="scientific">Flavobacterium chuncheonense</name>
    <dbReference type="NCBI Taxonomy" id="2026653"/>
    <lineage>
        <taxon>Bacteria</taxon>
        <taxon>Pseudomonadati</taxon>
        <taxon>Bacteroidota</taxon>
        <taxon>Flavobacteriia</taxon>
        <taxon>Flavobacteriales</taxon>
        <taxon>Flavobacteriaceae</taxon>
        <taxon>Flavobacterium</taxon>
    </lineage>
</organism>
<dbReference type="Proteomes" id="UP001597534">
    <property type="component" value="Unassembled WGS sequence"/>
</dbReference>
<keyword evidence="4" id="KW-0479">Metal-binding</keyword>
<dbReference type="InterPro" id="IPR023214">
    <property type="entry name" value="HAD_sf"/>
</dbReference>
<evidence type="ECO:0000256" key="4">
    <source>
        <dbReference type="ARBA" id="ARBA00022723"/>
    </source>
</evidence>
<dbReference type="Gene3D" id="3.40.50.1000">
    <property type="entry name" value="HAD superfamily/HAD-like"/>
    <property type="match status" value="1"/>
</dbReference>
<sequence>MKLPKLILTDIDGVWTDGGMYYDQTGNEWKKFNTSDSAGILFARKLNIPVGIITGEDTAIVKRRAEKLKIDFLYQGISDKLAVAQQLCENLGISLADVAYIGDDIGDLKLLQAVNISAAPSNAPEYIKNKVDFVTTKAGGEGAFREFVETIIGLDRILELV</sequence>
<comment type="cofactor">
    <cofactor evidence="1">
        <name>Mg(2+)</name>
        <dbReference type="ChEBI" id="CHEBI:18420"/>
    </cofactor>
</comment>
<name>A0ABW5YJ23_9FLAO</name>
<evidence type="ECO:0000313" key="7">
    <source>
        <dbReference type="EMBL" id="MFD2891016.1"/>
    </source>
</evidence>
<gene>
    <name evidence="7" type="ORF">ACFS5J_03200</name>
</gene>
<dbReference type="PANTHER" id="PTHR21485">
    <property type="entry name" value="HAD SUPERFAMILY MEMBERS CMAS AND KDSC"/>
    <property type="match status" value="1"/>
</dbReference>
<dbReference type="SUPFAM" id="SSF56784">
    <property type="entry name" value="HAD-like"/>
    <property type="match status" value="1"/>
</dbReference>
<dbReference type="SFLD" id="SFLDG01138">
    <property type="entry name" value="C1.6.2:_Deoxy-d-mannose-octulo"/>
    <property type="match status" value="1"/>
</dbReference>